<organism evidence="1 2">
    <name type="scientific">Bacillus songklensis</name>
    <dbReference type="NCBI Taxonomy" id="1069116"/>
    <lineage>
        <taxon>Bacteria</taxon>
        <taxon>Bacillati</taxon>
        <taxon>Bacillota</taxon>
        <taxon>Bacilli</taxon>
        <taxon>Bacillales</taxon>
        <taxon>Bacillaceae</taxon>
        <taxon>Bacillus</taxon>
    </lineage>
</organism>
<sequence length="274" mass="32092">MNRQENIYYKGDFIKMILAILQARVSSTRLPGKVLKPILGSPMLLKQIERIKRSNYIDRLIVATSEETSDDPIEQLCKENNITCFRGKLKNVLDRFYKAAILFSPINIVRLTGDCPLIDPHLIDKVIAFHLQGDYDYTSNTIEPTYPDGLDVEVFRFSCLKQAWEEAVLPSHTEHVTPFIYEHPHRFKIGSYKNQRDLSQLRWTVDEEIDFELVAKIYEQLYPSNPYFTTKDILIFLDNNPNLKDLNKHIKRNEGFQKSREADLLINQKNKKRE</sequence>
<dbReference type="GO" id="GO:0016779">
    <property type="term" value="F:nucleotidyltransferase activity"/>
    <property type="evidence" value="ECO:0007669"/>
    <property type="project" value="UniProtKB-KW"/>
</dbReference>
<dbReference type="PANTHER" id="PTHR42866">
    <property type="entry name" value="3-DEOXY-MANNO-OCTULOSONATE CYTIDYLYLTRANSFERASE"/>
    <property type="match status" value="1"/>
</dbReference>
<reference evidence="2" key="1">
    <citation type="journal article" date="2019" name="Int. J. Syst. Evol. Microbiol.">
        <title>The Global Catalogue of Microorganisms (GCM) 10K type strain sequencing project: providing services to taxonomists for standard genome sequencing and annotation.</title>
        <authorList>
            <consortium name="The Broad Institute Genomics Platform"/>
            <consortium name="The Broad Institute Genome Sequencing Center for Infectious Disease"/>
            <person name="Wu L."/>
            <person name="Ma J."/>
        </authorList>
    </citation>
    <scope>NUCLEOTIDE SEQUENCE [LARGE SCALE GENOMIC DNA]</scope>
    <source>
        <strain evidence="2">CCUG 61889</strain>
    </source>
</reference>
<keyword evidence="1" id="KW-0808">Transferase</keyword>
<evidence type="ECO:0000313" key="2">
    <source>
        <dbReference type="Proteomes" id="UP001595752"/>
    </source>
</evidence>
<keyword evidence="2" id="KW-1185">Reference proteome</keyword>
<dbReference type="InterPro" id="IPR029044">
    <property type="entry name" value="Nucleotide-diphossugar_trans"/>
</dbReference>
<dbReference type="RefSeq" id="WP_377919054.1">
    <property type="nucleotide sequence ID" value="NZ_JBHRZT010000073.1"/>
</dbReference>
<dbReference type="Gene3D" id="3.90.550.10">
    <property type="entry name" value="Spore Coat Polysaccharide Biosynthesis Protein SpsA, Chain A"/>
    <property type="match status" value="1"/>
</dbReference>
<protein>
    <submittedName>
        <fullName evidence="1">Cytidylyltransferase domain-containing protein</fullName>
    </submittedName>
</protein>
<dbReference type="SUPFAM" id="SSF53448">
    <property type="entry name" value="Nucleotide-diphospho-sugar transferases"/>
    <property type="match status" value="1"/>
</dbReference>
<evidence type="ECO:0000313" key="1">
    <source>
        <dbReference type="EMBL" id="MFC3886638.1"/>
    </source>
</evidence>
<dbReference type="Proteomes" id="UP001595752">
    <property type="component" value="Unassembled WGS sequence"/>
</dbReference>
<comment type="caution">
    <text evidence="1">The sequence shown here is derived from an EMBL/GenBank/DDBJ whole genome shotgun (WGS) entry which is preliminary data.</text>
</comment>
<dbReference type="InterPro" id="IPR003329">
    <property type="entry name" value="Cytidylyl_trans"/>
</dbReference>
<dbReference type="EMBL" id="JBHRZT010000073">
    <property type="protein sequence ID" value="MFC3886638.1"/>
    <property type="molecule type" value="Genomic_DNA"/>
</dbReference>
<dbReference type="Pfam" id="PF02348">
    <property type="entry name" value="CTP_transf_3"/>
    <property type="match status" value="1"/>
</dbReference>
<dbReference type="PANTHER" id="PTHR42866:SF1">
    <property type="entry name" value="SPORE COAT POLYSACCHARIDE BIOSYNTHESIS PROTEIN SPSF"/>
    <property type="match status" value="1"/>
</dbReference>
<proteinExistence type="predicted"/>
<gene>
    <name evidence="1" type="ORF">ACFOU2_25330</name>
</gene>
<name>A0ABV8B8I4_9BACI</name>
<dbReference type="CDD" id="cd02518">
    <property type="entry name" value="GT2_SpsF"/>
    <property type="match status" value="1"/>
</dbReference>
<accession>A0ABV8B8I4</accession>
<keyword evidence="1" id="KW-0548">Nucleotidyltransferase</keyword>